<keyword evidence="1" id="KW-0175">Coiled coil</keyword>
<proteinExistence type="predicted"/>
<reference evidence="3 4" key="1">
    <citation type="journal article" date="2021" name="MBio">
        <title>A New Model Trypanosomatid, Novymonas esmeraldas: Genomic Perception of Its 'Candidatus Pandoraea novymonadis' Endosymbiont.</title>
        <authorList>
            <person name="Zakharova A."/>
            <person name="Saura A."/>
            <person name="Butenko A."/>
            <person name="Podesvova L."/>
            <person name="Warmusova S."/>
            <person name="Kostygov A.Y."/>
            <person name="Nenarokova A."/>
            <person name="Lukes J."/>
            <person name="Opperdoes F.R."/>
            <person name="Yurchenko V."/>
        </authorList>
    </citation>
    <scope>NUCLEOTIDE SEQUENCE [LARGE SCALE GENOMIC DNA]</scope>
    <source>
        <strain evidence="3 4">E262AT.01</strain>
    </source>
</reference>
<feature type="coiled-coil region" evidence="1">
    <location>
        <begin position="353"/>
        <end position="380"/>
    </location>
</feature>
<feature type="compositionally biased region" description="Polar residues" evidence="2">
    <location>
        <begin position="219"/>
        <end position="228"/>
    </location>
</feature>
<dbReference type="Proteomes" id="UP001430356">
    <property type="component" value="Unassembled WGS sequence"/>
</dbReference>
<feature type="compositionally biased region" description="Polar residues" evidence="2">
    <location>
        <begin position="541"/>
        <end position="563"/>
    </location>
</feature>
<feature type="region of interest" description="Disordered" evidence="2">
    <location>
        <begin position="762"/>
        <end position="788"/>
    </location>
</feature>
<sequence>MAAAVEAMNVGDDERYSDDSFQDDFESASSDTPRRAMHAVEKTPPSATAAAAAQDGTPMSASSKTATTTTTATSTSASAPSARSSRHSSVLHSMIKSPAYPTSANAHAADAAADAAAPARRSVSSSSSSAASSHSVSRSASAHSAHSAAAAAHDVYHAEHEEESSLLPADHVPAGEQRRADGSGSGSAPHSRGGRVSAEQHGGGDVGEPRTRRADGSQRGYTSGTPSVAESRRIRRPEVPETVAELRAMQEENARMRDELFQRSREQYHTSLAQGSSSKSGGTFNANRTVGGPAASSKTAAASNPGRHREAAARLVQESLMVHRTLQVLRVEQRELVHRRDELRTLVSRYKRASKYKDLVEEAKEDIAVLTDDHRDAHLEVRCNEKLLVLNDAMTETGVGERRLLEEIRSQNALTQRRREHALRDADNAQRVRDAAAQRVEELKLEVAKRHPPAGGSGHTEGYQLRVMNQAKKDRIHELRAQLQQLRHEQEDANAGARPHGVHASHRHRHLHNQRDDAEREYLKTRIAEMRREIERGAGGSTNMAASGKASTSGGNSVSSPVRDTQVAVPSPHSATPRSDTPATATAHPAAAATPHTHAPAPSTDAAPAPAPAAPSTANDEIDVTAWLSAHPAGDAVAGSGVAPSQRPSHDTTVFANLYPRESAPAATATAEALHAEEDTPAPAPPAADEPPAWLEAETGAVAEAEAASPAPAMSYEEVDHVDEVEEEEVVESEEVSEAPAPALPAHEEAELDNAMFGIGGAHGAAAAAPPPAPEAENNDDGPDWLNF</sequence>
<feature type="region of interest" description="Disordered" evidence="2">
    <location>
        <begin position="124"/>
        <end position="242"/>
    </location>
</feature>
<protein>
    <recommendedName>
        <fullName evidence="5">Lebercilin domain-containing protein</fullName>
    </recommendedName>
</protein>
<comment type="caution">
    <text evidence="3">The sequence shown here is derived from an EMBL/GenBank/DDBJ whole genome shotgun (WGS) entry which is preliminary data.</text>
</comment>
<feature type="compositionally biased region" description="Basic and acidic residues" evidence="2">
    <location>
        <begin position="207"/>
        <end position="216"/>
    </location>
</feature>
<feature type="compositionally biased region" description="Basic and acidic residues" evidence="2">
    <location>
        <begin position="32"/>
        <end position="41"/>
    </location>
</feature>
<feature type="region of interest" description="Disordered" evidence="2">
    <location>
        <begin position="534"/>
        <end position="617"/>
    </location>
</feature>
<gene>
    <name evidence="3" type="ORF">NESM_000026600</name>
</gene>
<feature type="compositionally biased region" description="Low complexity" evidence="2">
    <location>
        <begin position="60"/>
        <end position="83"/>
    </location>
</feature>
<evidence type="ECO:0008006" key="5">
    <source>
        <dbReference type="Google" id="ProtNLM"/>
    </source>
</evidence>
<feature type="region of interest" description="Disordered" evidence="2">
    <location>
        <begin position="705"/>
        <end position="743"/>
    </location>
</feature>
<feature type="compositionally biased region" description="Low complexity" evidence="2">
    <location>
        <begin position="124"/>
        <end position="153"/>
    </location>
</feature>
<feature type="compositionally biased region" description="Basic and acidic residues" evidence="2">
    <location>
        <begin position="230"/>
        <end position="239"/>
    </location>
</feature>
<evidence type="ECO:0000256" key="2">
    <source>
        <dbReference type="SAM" id="MobiDB-lite"/>
    </source>
</evidence>
<dbReference type="EMBL" id="JAECZO010000001">
    <property type="protein sequence ID" value="KAK7199796.1"/>
    <property type="molecule type" value="Genomic_DNA"/>
</dbReference>
<feature type="compositionally biased region" description="Basic residues" evidence="2">
    <location>
        <begin position="500"/>
        <end position="512"/>
    </location>
</feature>
<feature type="compositionally biased region" description="Acidic residues" evidence="2">
    <location>
        <begin position="777"/>
        <end position="788"/>
    </location>
</feature>
<feature type="compositionally biased region" description="Low complexity" evidence="2">
    <location>
        <begin position="579"/>
        <end position="617"/>
    </location>
</feature>
<feature type="compositionally biased region" description="Polar residues" evidence="2">
    <location>
        <begin position="269"/>
        <end position="288"/>
    </location>
</feature>
<feature type="region of interest" description="Disordered" evidence="2">
    <location>
        <begin position="486"/>
        <end position="518"/>
    </location>
</feature>
<feature type="region of interest" description="Disordered" evidence="2">
    <location>
        <begin position="665"/>
        <end position="692"/>
    </location>
</feature>
<feature type="compositionally biased region" description="Acidic residues" evidence="2">
    <location>
        <begin position="720"/>
        <end position="737"/>
    </location>
</feature>
<evidence type="ECO:0000313" key="3">
    <source>
        <dbReference type="EMBL" id="KAK7199796.1"/>
    </source>
</evidence>
<organism evidence="3 4">
    <name type="scientific">Novymonas esmeraldas</name>
    <dbReference type="NCBI Taxonomy" id="1808958"/>
    <lineage>
        <taxon>Eukaryota</taxon>
        <taxon>Discoba</taxon>
        <taxon>Euglenozoa</taxon>
        <taxon>Kinetoplastea</taxon>
        <taxon>Metakinetoplastina</taxon>
        <taxon>Trypanosomatida</taxon>
        <taxon>Trypanosomatidae</taxon>
        <taxon>Novymonas</taxon>
    </lineage>
</organism>
<accession>A0AAW0F317</accession>
<dbReference type="AlphaFoldDB" id="A0AAW0F317"/>
<feature type="region of interest" description="Disordered" evidence="2">
    <location>
        <begin position="1"/>
        <end position="96"/>
    </location>
</feature>
<evidence type="ECO:0000313" key="4">
    <source>
        <dbReference type="Proteomes" id="UP001430356"/>
    </source>
</evidence>
<evidence type="ECO:0000256" key="1">
    <source>
        <dbReference type="SAM" id="Coils"/>
    </source>
</evidence>
<feature type="compositionally biased region" description="Low complexity" evidence="2">
    <location>
        <begin position="705"/>
        <end position="716"/>
    </location>
</feature>
<feature type="region of interest" description="Disordered" evidence="2">
    <location>
        <begin position="268"/>
        <end position="310"/>
    </location>
</feature>
<keyword evidence="4" id="KW-1185">Reference proteome</keyword>
<name>A0AAW0F317_9TRYP</name>